<organism evidence="1 2">
    <name type="scientific">Arthrobacter stackebrandtii</name>
    <dbReference type="NCBI Taxonomy" id="272161"/>
    <lineage>
        <taxon>Bacteria</taxon>
        <taxon>Bacillati</taxon>
        <taxon>Actinomycetota</taxon>
        <taxon>Actinomycetes</taxon>
        <taxon>Micrococcales</taxon>
        <taxon>Micrococcaceae</taxon>
        <taxon>Arthrobacter</taxon>
    </lineage>
</organism>
<dbReference type="InterPro" id="IPR012341">
    <property type="entry name" value="6hp_glycosidase-like_sf"/>
</dbReference>
<name>A0ABS4YX57_9MICC</name>
<dbReference type="Gene3D" id="1.50.10.10">
    <property type="match status" value="1"/>
</dbReference>
<dbReference type="InterPro" id="IPR008928">
    <property type="entry name" value="6-hairpin_glycosidase_sf"/>
</dbReference>
<dbReference type="PIRSF" id="PIRSF028846">
    <property type="entry name" value="UCP028846"/>
    <property type="match status" value="1"/>
</dbReference>
<dbReference type="PANTHER" id="PTHR31047">
    <property type="entry name" value="MEIOTICALLY UP-REGULATED GENE 157 PROTEIN"/>
    <property type="match status" value="1"/>
</dbReference>
<dbReference type="EMBL" id="JAGIOI010000001">
    <property type="protein sequence ID" value="MBP2412573.1"/>
    <property type="molecule type" value="Genomic_DNA"/>
</dbReference>
<dbReference type="Proteomes" id="UP000711614">
    <property type="component" value="Unassembled WGS sequence"/>
</dbReference>
<protein>
    <submittedName>
        <fullName evidence="1">Meiotically up-regulated gene 157 (Mug157) protein</fullName>
    </submittedName>
</protein>
<gene>
    <name evidence="1" type="ORF">JOF48_001372</name>
</gene>
<dbReference type="Pfam" id="PF06824">
    <property type="entry name" value="Glyco_hydro_125"/>
    <property type="match status" value="1"/>
</dbReference>
<sequence>MGSAAASGQWDAAEFLKVPLRECAARVAGLTGDAELADIFHRGLRDTLETTLSREPDGTTFVITGDIPAMWLRDSSAQMLPFLRFLGPEGGADAEELYQVLAGLSRRQFGCIAQDSYANAFNQTASGAAWDPADACEDPWIWERKYEVDSLAFPIWLAHAVWRRTGRADVFDGMVRGVLQAIVSQLRLEQDHENSSPYTFVRQTELPTEMLARDGRGPAAGRTGMTWAGFRPSDDACTYSYNIPGNLFAAQALRQLAEIAAEVYGDAELASDAVGLAREISDGVASFGVVLHPAHGDMYAYEVDGLGNTLLMDDANMPSLLSLPLTGGIAADDPLYMATRAYILGPENPHYYEGTRAAGIGSPHTPPGYIWPIALAVQGLTTPDRAEKLRLLRLLRDTTGGTGMMHEGFDPSAPENFTRPWFSWANSMFAELVLDYCGIGALPDESRGGHFAPRVEP</sequence>
<accession>A0ABS4YX57</accession>
<evidence type="ECO:0000313" key="1">
    <source>
        <dbReference type="EMBL" id="MBP2412573.1"/>
    </source>
</evidence>
<dbReference type="InterPro" id="IPR008313">
    <property type="entry name" value="GH125"/>
</dbReference>
<dbReference type="SMART" id="SM01149">
    <property type="entry name" value="DUF1237"/>
    <property type="match status" value="1"/>
</dbReference>
<comment type="caution">
    <text evidence="1">The sequence shown here is derived from an EMBL/GenBank/DDBJ whole genome shotgun (WGS) entry which is preliminary data.</text>
</comment>
<evidence type="ECO:0000313" key="2">
    <source>
        <dbReference type="Proteomes" id="UP000711614"/>
    </source>
</evidence>
<dbReference type="RefSeq" id="WP_209678794.1">
    <property type="nucleotide sequence ID" value="NZ_JAGIOI010000001.1"/>
</dbReference>
<keyword evidence="2" id="KW-1185">Reference proteome</keyword>
<dbReference type="PANTHER" id="PTHR31047:SF0">
    <property type="entry name" value="MEIOTICALLY UP-REGULATED GENE 157 PROTEIN"/>
    <property type="match status" value="1"/>
</dbReference>
<dbReference type="SUPFAM" id="SSF48208">
    <property type="entry name" value="Six-hairpin glycosidases"/>
    <property type="match status" value="1"/>
</dbReference>
<reference evidence="1 2" key="1">
    <citation type="submission" date="2021-03" db="EMBL/GenBank/DDBJ databases">
        <title>Sequencing the genomes of 1000 actinobacteria strains.</title>
        <authorList>
            <person name="Klenk H.-P."/>
        </authorList>
    </citation>
    <scope>NUCLEOTIDE SEQUENCE [LARGE SCALE GENOMIC DNA]</scope>
    <source>
        <strain evidence="1 2">DSM 16005</strain>
    </source>
</reference>
<proteinExistence type="predicted"/>